<organism evidence="12 13">
    <name type="scientific">Triparma laevis f. inornata</name>
    <dbReference type="NCBI Taxonomy" id="1714386"/>
    <lineage>
        <taxon>Eukaryota</taxon>
        <taxon>Sar</taxon>
        <taxon>Stramenopiles</taxon>
        <taxon>Ochrophyta</taxon>
        <taxon>Bolidophyceae</taxon>
        <taxon>Parmales</taxon>
        <taxon>Triparmaceae</taxon>
        <taxon>Triparma</taxon>
    </lineage>
</organism>
<evidence type="ECO:0000256" key="10">
    <source>
        <dbReference type="ARBA" id="ARBA00023170"/>
    </source>
</evidence>
<accession>A0A9W7DWP3</accession>
<evidence type="ECO:0000256" key="4">
    <source>
        <dbReference type="ARBA" id="ARBA00022692"/>
    </source>
</evidence>
<evidence type="ECO:0000256" key="7">
    <source>
        <dbReference type="ARBA" id="ARBA00022989"/>
    </source>
</evidence>
<evidence type="ECO:0000256" key="1">
    <source>
        <dbReference type="ARBA" id="ARBA00004389"/>
    </source>
</evidence>
<sequence length="162" mass="17525">MSSSNDSSSSSSSVLTPLRLSLTPFLPPPVVSLLNIIDESGSNILNVPELSYTLLLTFLFLLLLNLILKTLISLTSQSPSTTFSSKSRINTLLLGPSSSGKTTLIRLLLNLPPSPTVTTLSPTSYNSGEYGQIIDHPGHRRLNNTVEEYLSTAKKVIVILDR</sequence>
<evidence type="ECO:0000313" key="13">
    <source>
        <dbReference type="Proteomes" id="UP001162640"/>
    </source>
</evidence>
<dbReference type="GO" id="GO:0005525">
    <property type="term" value="F:GTP binding"/>
    <property type="evidence" value="ECO:0007669"/>
    <property type="project" value="UniProtKB-KW"/>
</dbReference>
<dbReference type="InterPro" id="IPR019009">
    <property type="entry name" value="SRP_receptor_beta_su"/>
</dbReference>
<keyword evidence="8" id="KW-0342">GTP-binding</keyword>
<evidence type="ECO:0000313" key="12">
    <source>
        <dbReference type="EMBL" id="GMH59209.1"/>
    </source>
</evidence>
<evidence type="ECO:0000256" key="3">
    <source>
        <dbReference type="ARBA" id="ARBA00020256"/>
    </source>
</evidence>
<name>A0A9W7DWP3_9STRA</name>
<evidence type="ECO:0000256" key="6">
    <source>
        <dbReference type="ARBA" id="ARBA00022824"/>
    </source>
</evidence>
<reference evidence="13" key="1">
    <citation type="journal article" date="2023" name="Commun. Biol.">
        <title>Genome analysis of Parmales, the sister group of diatoms, reveals the evolutionary specialization of diatoms from phago-mixotrophs to photoautotrophs.</title>
        <authorList>
            <person name="Ban H."/>
            <person name="Sato S."/>
            <person name="Yoshikawa S."/>
            <person name="Yamada K."/>
            <person name="Nakamura Y."/>
            <person name="Ichinomiya M."/>
            <person name="Sato N."/>
            <person name="Blanc-Mathieu R."/>
            <person name="Endo H."/>
            <person name="Kuwata A."/>
            <person name="Ogata H."/>
        </authorList>
    </citation>
    <scope>NUCLEOTIDE SEQUENCE [LARGE SCALE GENOMIC DNA]</scope>
</reference>
<dbReference type="SUPFAM" id="SSF52540">
    <property type="entry name" value="P-loop containing nucleoside triphosphate hydrolases"/>
    <property type="match status" value="1"/>
</dbReference>
<evidence type="ECO:0000256" key="5">
    <source>
        <dbReference type="ARBA" id="ARBA00022741"/>
    </source>
</evidence>
<proteinExistence type="inferred from homology"/>
<evidence type="ECO:0000256" key="9">
    <source>
        <dbReference type="ARBA" id="ARBA00023136"/>
    </source>
</evidence>
<dbReference type="InterPro" id="IPR027417">
    <property type="entry name" value="P-loop_NTPase"/>
</dbReference>
<keyword evidence="4 11" id="KW-0812">Transmembrane</keyword>
<keyword evidence="5" id="KW-0547">Nucleotide-binding</keyword>
<keyword evidence="6" id="KW-0256">Endoplasmic reticulum</keyword>
<comment type="similarity">
    <text evidence="2">Belongs to the SRP receptor beta subunit family.</text>
</comment>
<comment type="caution">
    <text evidence="12">The sequence shown here is derived from an EMBL/GenBank/DDBJ whole genome shotgun (WGS) entry which is preliminary data.</text>
</comment>
<feature type="transmembrane region" description="Helical" evidence="11">
    <location>
        <begin position="50"/>
        <end position="68"/>
    </location>
</feature>
<gene>
    <name evidence="12" type="ORF">TL16_g02779</name>
</gene>
<evidence type="ECO:0000256" key="2">
    <source>
        <dbReference type="ARBA" id="ARBA00005619"/>
    </source>
</evidence>
<keyword evidence="10" id="KW-0675">Receptor</keyword>
<dbReference type="GO" id="GO:0005789">
    <property type="term" value="C:endoplasmic reticulum membrane"/>
    <property type="evidence" value="ECO:0007669"/>
    <property type="project" value="UniProtKB-SubCell"/>
</dbReference>
<evidence type="ECO:0000256" key="11">
    <source>
        <dbReference type="SAM" id="Phobius"/>
    </source>
</evidence>
<dbReference type="AlphaFoldDB" id="A0A9W7DWP3"/>
<dbReference type="Proteomes" id="UP001162640">
    <property type="component" value="Unassembled WGS sequence"/>
</dbReference>
<keyword evidence="7 11" id="KW-1133">Transmembrane helix</keyword>
<dbReference type="Pfam" id="PF09439">
    <property type="entry name" value="SRPRB"/>
    <property type="match status" value="1"/>
</dbReference>
<comment type="subcellular location">
    <subcellularLocation>
        <location evidence="1">Endoplasmic reticulum membrane</location>
        <topology evidence="1">Single-pass membrane protein</topology>
    </subcellularLocation>
</comment>
<dbReference type="Gene3D" id="3.40.50.300">
    <property type="entry name" value="P-loop containing nucleotide triphosphate hydrolases"/>
    <property type="match status" value="1"/>
</dbReference>
<protein>
    <recommendedName>
        <fullName evidence="3">Signal recognition particle receptor subunit beta</fullName>
    </recommendedName>
</protein>
<dbReference type="EMBL" id="BLQM01000070">
    <property type="protein sequence ID" value="GMH59209.1"/>
    <property type="molecule type" value="Genomic_DNA"/>
</dbReference>
<keyword evidence="9 11" id="KW-0472">Membrane</keyword>
<evidence type="ECO:0000256" key="8">
    <source>
        <dbReference type="ARBA" id="ARBA00023134"/>
    </source>
</evidence>